<proteinExistence type="predicted"/>
<dbReference type="AlphaFoldDB" id="A0A2H0YQY6"/>
<reference evidence="3" key="1">
    <citation type="submission" date="2017-09" db="EMBL/GenBank/DDBJ databases">
        <title>Depth-based differentiation of microbial function through sediment-hosted aquifers and enrichment of novel symbionts in the deep terrestrial subsurface.</title>
        <authorList>
            <person name="Probst A.J."/>
            <person name="Ladd B."/>
            <person name="Jarett J.K."/>
            <person name="Geller-Mcgrath D.E."/>
            <person name="Sieber C.M.K."/>
            <person name="Emerson J.B."/>
            <person name="Anantharaman K."/>
            <person name="Thomas B.C."/>
            <person name="Malmstrom R."/>
            <person name="Stieglmeier M."/>
            <person name="Klingl A."/>
            <person name="Woyke T."/>
            <person name="Ryan C.M."/>
            <person name="Banfield J.F."/>
        </authorList>
    </citation>
    <scope>NUCLEOTIDE SEQUENCE [LARGE SCALE GENOMIC DNA]</scope>
</reference>
<dbReference type="GO" id="GO:0006487">
    <property type="term" value="P:protein N-linked glycosylation"/>
    <property type="evidence" value="ECO:0007669"/>
    <property type="project" value="TreeGrafter"/>
</dbReference>
<dbReference type="InterPro" id="IPR001173">
    <property type="entry name" value="Glyco_trans_2-like"/>
</dbReference>
<dbReference type="PANTHER" id="PTHR10859">
    <property type="entry name" value="GLYCOSYL TRANSFERASE"/>
    <property type="match status" value="1"/>
</dbReference>
<dbReference type="InterPro" id="IPR029044">
    <property type="entry name" value="Nucleotide-diphossugar_trans"/>
</dbReference>
<dbReference type="Gene3D" id="3.90.550.10">
    <property type="entry name" value="Spore Coat Polysaccharide Biosynthesis Protein SpsA, Chain A"/>
    <property type="match status" value="1"/>
</dbReference>
<protein>
    <submittedName>
        <fullName evidence="2">Glycosyl transferase</fullName>
    </submittedName>
</protein>
<feature type="domain" description="Glycosyltransferase 2-like" evidence="1">
    <location>
        <begin position="3"/>
        <end position="164"/>
    </location>
</feature>
<keyword evidence="2" id="KW-0808">Transferase</keyword>
<dbReference type="SUPFAM" id="SSF53448">
    <property type="entry name" value="Nucleotide-diphospho-sugar transferases"/>
    <property type="match status" value="1"/>
</dbReference>
<accession>A0A2H0YQY6</accession>
<dbReference type="Pfam" id="PF00535">
    <property type="entry name" value="Glycos_transf_2"/>
    <property type="match status" value="1"/>
</dbReference>
<dbReference type="GO" id="GO:0016740">
    <property type="term" value="F:transferase activity"/>
    <property type="evidence" value="ECO:0007669"/>
    <property type="project" value="UniProtKB-KW"/>
</dbReference>
<evidence type="ECO:0000313" key="2">
    <source>
        <dbReference type="EMBL" id="PIS40911.1"/>
    </source>
</evidence>
<comment type="caution">
    <text evidence="2">The sequence shown here is derived from an EMBL/GenBank/DDBJ whole genome shotgun (WGS) entry which is preliminary data.</text>
</comment>
<dbReference type="EMBL" id="PEXW01000016">
    <property type="protein sequence ID" value="PIS40911.1"/>
    <property type="molecule type" value="Genomic_DNA"/>
</dbReference>
<gene>
    <name evidence="2" type="ORF">COT26_00840</name>
</gene>
<dbReference type="Proteomes" id="UP000236845">
    <property type="component" value="Unassembled WGS sequence"/>
</dbReference>
<evidence type="ECO:0000313" key="3">
    <source>
        <dbReference type="Proteomes" id="UP000236845"/>
    </source>
</evidence>
<evidence type="ECO:0000259" key="1">
    <source>
        <dbReference type="Pfam" id="PF00535"/>
    </source>
</evidence>
<name>A0A2H0YQY6_9BACT</name>
<dbReference type="PANTHER" id="PTHR10859:SF91">
    <property type="entry name" value="DOLICHYL-PHOSPHATE BETA-GLUCOSYLTRANSFERASE"/>
    <property type="match status" value="1"/>
</dbReference>
<organism evidence="2 3">
    <name type="scientific">Candidatus Kerfeldbacteria bacterium CG08_land_8_20_14_0_20_43_14</name>
    <dbReference type="NCBI Taxonomy" id="2014246"/>
    <lineage>
        <taxon>Bacteria</taxon>
        <taxon>Candidatus Kerfeldiibacteriota</taxon>
    </lineage>
</organism>
<sequence>MISIVIPVYNEEKIISKTLTAYLNYFSKGFFEFIIVPNGCTDRTVEIVRKFQKSHSNLIIKEIKESVGKAEAVRRGLALAKGNLVAYLDADFSTSPEEFQRLLEAMHNADGVIASRLAPGAIVENRTHLRMAAGKTFAKIVKLFFWMPYHDTQCGAKIFTKTLLEKILPLSKVNNVAFDVELLLLAKSAKARIIELPSHWVDRSDSVIIGSQIRLLKTSLKMLFTLINLRLRFLPFFAPKI</sequence>